<reference evidence="3 4" key="1">
    <citation type="submission" date="2024-10" db="EMBL/GenBank/DDBJ databases">
        <title>The Natural Products Discovery Center: Release of the First 8490 Sequenced Strains for Exploring Actinobacteria Biosynthetic Diversity.</title>
        <authorList>
            <person name="Kalkreuter E."/>
            <person name="Kautsar S.A."/>
            <person name="Yang D."/>
            <person name="Bader C.D."/>
            <person name="Teijaro C.N."/>
            <person name="Fluegel L."/>
            <person name="Davis C.M."/>
            <person name="Simpson J.R."/>
            <person name="Lauterbach L."/>
            <person name="Steele A.D."/>
            <person name="Gui C."/>
            <person name="Meng S."/>
            <person name="Li G."/>
            <person name="Viehrig K."/>
            <person name="Ye F."/>
            <person name="Su P."/>
            <person name="Kiefer A.F."/>
            <person name="Nichols A."/>
            <person name="Cepeda A.J."/>
            <person name="Yan W."/>
            <person name="Fan B."/>
            <person name="Jiang Y."/>
            <person name="Adhikari A."/>
            <person name="Zheng C.-J."/>
            <person name="Schuster L."/>
            <person name="Cowan T.M."/>
            <person name="Smanski M.J."/>
            <person name="Chevrette M.G."/>
            <person name="De Carvalho L.P.S."/>
            <person name="Shen B."/>
        </authorList>
    </citation>
    <scope>NUCLEOTIDE SEQUENCE [LARGE SCALE GENOMIC DNA]</scope>
    <source>
        <strain evidence="3 4">NPDC000087</strain>
    </source>
</reference>
<accession>A0ABW6WIB3</accession>
<organism evidence="3 4">
    <name type="scientific">Paractinoplanes globisporus</name>
    <dbReference type="NCBI Taxonomy" id="113565"/>
    <lineage>
        <taxon>Bacteria</taxon>
        <taxon>Bacillati</taxon>
        <taxon>Actinomycetota</taxon>
        <taxon>Actinomycetes</taxon>
        <taxon>Micromonosporales</taxon>
        <taxon>Micromonosporaceae</taxon>
        <taxon>Paractinoplanes</taxon>
    </lineage>
</organism>
<feature type="transmembrane region" description="Helical" evidence="2">
    <location>
        <begin position="118"/>
        <end position="137"/>
    </location>
</feature>
<keyword evidence="2" id="KW-1133">Transmembrane helix</keyword>
<sequence>MTAAGKEATAAGPATERPATALTPRGNAMETTGEPAPDETPRERWSPTRFAYSFYALAATGAVIGQTRVALRHLDWPPDVPIWARVVAVLPFAFCLELLAMALAAMADERLRLGERAYGLRSFSAAVAIVAAGIQIIGHWPDLYWSSVFGTLSGSAYLLWMLHTAARRRDALRAAAKLASTAPDYGLWRRVRHPLRTARAAELAREGRTDPETGMWRPLGLFESLRAAELLTRDEKRRPAVAAAVAEVIQADQPNLYMAAVAVKTLDLDRLAAELAARVDYDSWADRLAPAITAPSAFPAEASHPPEPASTHPTAANGRAGDAPRQREDHQPTSRPIQAARCGQDRESGGVDVSERPDSWPDPAADLVALLPAARIACDQLLRQGRTISRDALARQMRSNGHTIRNSRVSDILAEFRRGAPMT</sequence>
<evidence type="ECO:0000256" key="2">
    <source>
        <dbReference type="SAM" id="Phobius"/>
    </source>
</evidence>
<dbReference type="EMBL" id="JBIAZU010000005">
    <property type="protein sequence ID" value="MFF5293022.1"/>
    <property type="molecule type" value="Genomic_DNA"/>
</dbReference>
<feature type="transmembrane region" description="Helical" evidence="2">
    <location>
        <begin position="143"/>
        <end position="162"/>
    </location>
</feature>
<feature type="region of interest" description="Disordered" evidence="1">
    <location>
        <begin position="297"/>
        <end position="360"/>
    </location>
</feature>
<feature type="compositionally biased region" description="Basic and acidic residues" evidence="1">
    <location>
        <begin position="322"/>
        <end position="332"/>
    </location>
</feature>
<evidence type="ECO:0000313" key="3">
    <source>
        <dbReference type="EMBL" id="MFF5293022.1"/>
    </source>
</evidence>
<feature type="transmembrane region" description="Helical" evidence="2">
    <location>
        <begin position="50"/>
        <end position="70"/>
    </location>
</feature>
<feature type="region of interest" description="Disordered" evidence="1">
    <location>
        <begin position="1"/>
        <end position="44"/>
    </location>
</feature>
<feature type="transmembrane region" description="Helical" evidence="2">
    <location>
        <begin position="82"/>
        <end position="106"/>
    </location>
</feature>
<feature type="compositionally biased region" description="Low complexity" evidence="1">
    <location>
        <begin position="1"/>
        <end position="16"/>
    </location>
</feature>
<name>A0ABW6WIB3_9ACTN</name>
<dbReference type="Proteomes" id="UP001602245">
    <property type="component" value="Unassembled WGS sequence"/>
</dbReference>
<gene>
    <name evidence="3" type="ORF">ACFY35_26585</name>
</gene>
<keyword evidence="4" id="KW-1185">Reference proteome</keyword>
<dbReference type="RefSeq" id="WP_370657639.1">
    <property type="nucleotide sequence ID" value="NZ_JBIAZU010000005.1"/>
</dbReference>
<evidence type="ECO:0000313" key="4">
    <source>
        <dbReference type="Proteomes" id="UP001602245"/>
    </source>
</evidence>
<evidence type="ECO:0000256" key="1">
    <source>
        <dbReference type="SAM" id="MobiDB-lite"/>
    </source>
</evidence>
<protein>
    <submittedName>
        <fullName evidence="3">Uncharacterized protein</fullName>
    </submittedName>
</protein>
<proteinExistence type="predicted"/>
<comment type="caution">
    <text evidence="3">The sequence shown here is derived from an EMBL/GenBank/DDBJ whole genome shotgun (WGS) entry which is preliminary data.</text>
</comment>
<keyword evidence="2" id="KW-0472">Membrane</keyword>
<keyword evidence="2" id="KW-0812">Transmembrane</keyword>
<feature type="compositionally biased region" description="Basic and acidic residues" evidence="1">
    <location>
        <begin position="343"/>
        <end position="359"/>
    </location>
</feature>